<keyword evidence="3" id="KW-0645">Protease</keyword>
<comment type="cofactor">
    <cofactor evidence="1">
        <name>Zn(2+)</name>
        <dbReference type="ChEBI" id="CHEBI:29105"/>
    </cofactor>
</comment>
<dbReference type="EMBL" id="FSRN01000001">
    <property type="protein sequence ID" value="SIN96226.1"/>
    <property type="molecule type" value="Genomic_DNA"/>
</dbReference>
<comment type="similarity">
    <text evidence="2">Belongs to the peptidase M20A family.</text>
</comment>
<dbReference type="GO" id="GO:0008237">
    <property type="term" value="F:metallopeptidase activity"/>
    <property type="evidence" value="ECO:0007669"/>
    <property type="project" value="UniProtKB-KW"/>
</dbReference>
<dbReference type="InterPro" id="IPR036264">
    <property type="entry name" value="Bact_exopeptidase_dim_dom"/>
</dbReference>
<evidence type="ECO:0000256" key="8">
    <source>
        <dbReference type="ARBA" id="ARBA00023049"/>
    </source>
</evidence>
<evidence type="ECO:0000256" key="5">
    <source>
        <dbReference type="ARBA" id="ARBA00022801"/>
    </source>
</evidence>
<dbReference type="NCBIfam" id="NF005542">
    <property type="entry name" value="PRK07205.1"/>
    <property type="match status" value="1"/>
</dbReference>
<evidence type="ECO:0000256" key="1">
    <source>
        <dbReference type="ARBA" id="ARBA00001947"/>
    </source>
</evidence>
<dbReference type="Proteomes" id="UP000184758">
    <property type="component" value="Unassembled WGS sequence"/>
</dbReference>
<evidence type="ECO:0000313" key="9">
    <source>
        <dbReference type="EMBL" id="SIN96226.1"/>
    </source>
</evidence>
<dbReference type="SUPFAM" id="SSF55031">
    <property type="entry name" value="Bacterial exopeptidase dimerisation domain"/>
    <property type="match status" value="1"/>
</dbReference>
<keyword evidence="7" id="KW-0224">Dipeptidase</keyword>
<dbReference type="PROSITE" id="PS00759">
    <property type="entry name" value="ARGE_DAPE_CPG2_2"/>
    <property type="match status" value="1"/>
</dbReference>
<name>A0A1N6FLV9_9LACT</name>
<dbReference type="Pfam" id="PF01546">
    <property type="entry name" value="Peptidase_M20"/>
    <property type="match status" value="1"/>
</dbReference>
<dbReference type="eggNOG" id="COG0624">
    <property type="taxonomic scope" value="Bacteria"/>
</dbReference>
<dbReference type="GO" id="GO:0006508">
    <property type="term" value="P:proteolysis"/>
    <property type="evidence" value="ECO:0007669"/>
    <property type="project" value="UniProtKB-KW"/>
</dbReference>
<dbReference type="InterPro" id="IPR001261">
    <property type="entry name" value="ArgE/DapE_CS"/>
</dbReference>
<accession>A0A1N6FLV9</accession>
<gene>
    <name evidence="9" type="ORF">SAMN05878443_0696</name>
</gene>
<dbReference type="NCBIfam" id="TIGR01887">
    <property type="entry name" value="dipeptidaselike"/>
    <property type="match status" value="1"/>
</dbReference>
<dbReference type="GO" id="GO:0008777">
    <property type="term" value="F:acetylornithine deacetylase activity"/>
    <property type="evidence" value="ECO:0007669"/>
    <property type="project" value="TreeGrafter"/>
</dbReference>
<organism evidence="9 10">
    <name type="scientific">Carnobacterium alterfunditum</name>
    <dbReference type="NCBI Taxonomy" id="28230"/>
    <lineage>
        <taxon>Bacteria</taxon>
        <taxon>Bacillati</taxon>
        <taxon>Bacillota</taxon>
        <taxon>Bacilli</taxon>
        <taxon>Lactobacillales</taxon>
        <taxon>Carnobacteriaceae</taxon>
        <taxon>Carnobacterium</taxon>
    </lineage>
</organism>
<dbReference type="InterPro" id="IPR002933">
    <property type="entry name" value="Peptidase_M20"/>
</dbReference>
<dbReference type="Gene3D" id="3.30.70.360">
    <property type="match status" value="2"/>
</dbReference>
<dbReference type="GO" id="GO:0008270">
    <property type="term" value="F:zinc ion binding"/>
    <property type="evidence" value="ECO:0007669"/>
    <property type="project" value="InterPro"/>
</dbReference>
<evidence type="ECO:0000256" key="4">
    <source>
        <dbReference type="ARBA" id="ARBA00022723"/>
    </source>
</evidence>
<dbReference type="InterPro" id="IPR010964">
    <property type="entry name" value="M20A_pepV-rel"/>
</dbReference>
<keyword evidence="4" id="KW-0479">Metal-binding</keyword>
<dbReference type="STRING" id="28230.SAMN05878443_0696"/>
<reference evidence="10" key="1">
    <citation type="submission" date="2016-11" db="EMBL/GenBank/DDBJ databases">
        <authorList>
            <person name="Varghese N."/>
            <person name="Submissions S."/>
        </authorList>
    </citation>
    <scope>NUCLEOTIDE SEQUENCE [LARGE SCALE GENOMIC DNA]</scope>
    <source>
        <strain evidence="10">313</strain>
    </source>
</reference>
<evidence type="ECO:0000256" key="7">
    <source>
        <dbReference type="ARBA" id="ARBA00022997"/>
    </source>
</evidence>
<dbReference type="GO" id="GO:0006526">
    <property type="term" value="P:L-arginine biosynthetic process"/>
    <property type="evidence" value="ECO:0007669"/>
    <property type="project" value="TreeGrafter"/>
</dbReference>
<protein>
    <submittedName>
        <fullName evidence="9">Dipeptidase, putative</fullName>
    </submittedName>
</protein>
<proteinExistence type="inferred from homology"/>
<evidence type="ECO:0000256" key="6">
    <source>
        <dbReference type="ARBA" id="ARBA00022833"/>
    </source>
</evidence>
<dbReference type="PANTHER" id="PTHR43808">
    <property type="entry name" value="ACETYLORNITHINE DEACETYLASE"/>
    <property type="match status" value="1"/>
</dbReference>
<keyword evidence="6" id="KW-0862">Zinc</keyword>
<dbReference type="GO" id="GO:0016805">
    <property type="term" value="F:dipeptidase activity"/>
    <property type="evidence" value="ECO:0007669"/>
    <property type="project" value="UniProtKB-KW"/>
</dbReference>
<keyword evidence="10" id="KW-1185">Reference proteome</keyword>
<sequence length="445" mass="49378">MKNFIQEQHKVDCIEAIKTLISYPSYLREDHQGKTPFGDDIQAVLEKTLTICENLGMKSFIDPKGYYGYADYGEGEESLAILCHLDVVPPGNLDSWDTNPFEAIEKNEALYGRGSQDDKGPAMAALYAFKAVVDSGATFNKRVRFIFGTDEETLWRCLDRYNKLEEPSTMGFTPDAEFPLTYAEKGLLQVKLHGPGDQELRVNCGKSLNIVPDEAAYQGPLNVTLENELKSLGYEYQLSDGQVIVKGKAVHSKDAPEGVNAITRLVTALSSSIKNETLAFITEKLKDDATGQTIFGKIKDDISGPLTVNLATLSIDDKESTIGLDLRIPVTADKEEIVKKLTASAAEYQLNYEEYDYLASLYVPKDSLLITTLLDIYREKTGDKSDPLTTGGATFARTMKNCVAFGAVFPDSEVTFHMPNEKMTLRDIYNAMDIYAEAVYRLACK</sequence>
<dbReference type="OrthoDB" id="9761532at2"/>
<dbReference type="AlphaFoldDB" id="A0A1N6FLV9"/>
<evidence type="ECO:0000256" key="3">
    <source>
        <dbReference type="ARBA" id="ARBA00022670"/>
    </source>
</evidence>
<evidence type="ECO:0000313" key="10">
    <source>
        <dbReference type="Proteomes" id="UP000184758"/>
    </source>
</evidence>
<keyword evidence="5" id="KW-0378">Hydrolase</keyword>
<dbReference type="InterPro" id="IPR050072">
    <property type="entry name" value="Peptidase_M20A"/>
</dbReference>
<dbReference type="SUPFAM" id="SSF53187">
    <property type="entry name" value="Zn-dependent exopeptidases"/>
    <property type="match status" value="1"/>
</dbReference>
<evidence type="ECO:0000256" key="2">
    <source>
        <dbReference type="ARBA" id="ARBA00006247"/>
    </source>
</evidence>
<keyword evidence="8" id="KW-0482">Metalloprotease</keyword>
<dbReference type="RefSeq" id="WP_034547388.1">
    <property type="nucleotide sequence ID" value="NZ_FSRN01000001.1"/>
</dbReference>
<dbReference type="Gene3D" id="3.40.630.10">
    <property type="entry name" value="Zn peptidases"/>
    <property type="match status" value="1"/>
</dbReference>
<dbReference type="PANTHER" id="PTHR43808:SF31">
    <property type="entry name" value="N-ACETYL-L-CITRULLINE DEACETYLASE"/>
    <property type="match status" value="1"/>
</dbReference>